<accession>A0A6V7QHD3</accession>
<sequence length="297" mass="31985">MGIDESAAGGVLRADRPRVARLRADRPRVARLREDGRGGAASGGSAAGGAASGRSARVRVARLRADRPRCAASRGPAAVARLRADRPTSRSFRVPSGDDDFDGDGRPRRHRGRVGRNNLGRIARNGWPRNRRPRRHGSRRRATARVKWPRSDEASERMTLTARRSTRSGGSSQVGKEAAASAAQRPRGLAGDAGHSVNGVEEVGLLERVQRPRQRRGSERSREHLVEATVGAEDPGGSVVDAVLELEEEVEVPEPHVGVDGDYGNPSSTKETRRSPSSSSSSETLVGFGHCERDREL</sequence>
<reference evidence="2" key="1">
    <citation type="submission" date="2020-07" db="EMBL/GenBank/DDBJ databases">
        <authorList>
            <person name="Lin J."/>
        </authorList>
    </citation>
    <scope>NUCLEOTIDE SEQUENCE</scope>
</reference>
<evidence type="ECO:0000313" key="2">
    <source>
        <dbReference type="EMBL" id="CAD1842564.1"/>
    </source>
</evidence>
<dbReference type="AlphaFoldDB" id="A0A6V7QHD3"/>
<gene>
    <name evidence="2" type="ORF">CB5_LOCUS25775</name>
</gene>
<evidence type="ECO:0000256" key="1">
    <source>
        <dbReference type="SAM" id="MobiDB-lite"/>
    </source>
</evidence>
<proteinExistence type="predicted"/>
<feature type="compositionally biased region" description="Gly residues" evidence="1">
    <location>
        <begin position="38"/>
        <end position="51"/>
    </location>
</feature>
<protein>
    <submittedName>
        <fullName evidence="2">Uncharacterized protein</fullName>
    </submittedName>
</protein>
<organism evidence="2">
    <name type="scientific">Ananas comosus var. bracteatus</name>
    <name type="common">red pineapple</name>
    <dbReference type="NCBI Taxonomy" id="296719"/>
    <lineage>
        <taxon>Eukaryota</taxon>
        <taxon>Viridiplantae</taxon>
        <taxon>Streptophyta</taxon>
        <taxon>Embryophyta</taxon>
        <taxon>Tracheophyta</taxon>
        <taxon>Spermatophyta</taxon>
        <taxon>Magnoliopsida</taxon>
        <taxon>Liliopsida</taxon>
        <taxon>Poales</taxon>
        <taxon>Bromeliaceae</taxon>
        <taxon>Bromelioideae</taxon>
        <taxon>Ananas</taxon>
    </lineage>
</organism>
<feature type="compositionally biased region" description="Basic and acidic residues" evidence="1">
    <location>
        <begin position="13"/>
        <end position="37"/>
    </location>
</feature>
<dbReference type="EMBL" id="LR862136">
    <property type="protein sequence ID" value="CAD1842564.1"/>
    <property type="molecule type" value="Genomic_DNA"/>
</dbReference>
<feature type="compositionally biased region" description="Basic and acidic residues" evidence="1">
    <location>
        <begin position="216"/>
        <end position="226"/>
    </location>
</feature>
<feature type="region of interest" description="Disordered" evidence="1">
    <location>
        <begin position="1"/>
        <end position="297"/>
    </location>
</feature>
<name>A0A6V7QHD3_ANACO</name>
<feature type="compositionally biased region" description="Basic residues" evidence="1">
    <location>
        <begin position="129"/>
        <end position="148"/>
    </location>
</feature>